<dbReference type="AntiFam" id="ANF00010">
    <property type="entry name" value="tRNA translation"/>
</dbReference>
<evidence type="ECO:0000313" key="1">
    <source>
        <dbReference type="EMBL" id="SPD75065.1"/>
    </source>
</evidence>
<dbReference type="EMBL" id="OJIN01000184">
    <property type="protein sequence ID" value="SPD75065.1"/>
    <property type="molecule type" value="Genomic_DNA"/>
</dbReference>
<accession>A0A445N018</accession>
<reference evidence="1" key="1">
    <citation type="submission" date="2018-01" db="EMBL/GenBank/DDBJ databases">
        <authorList>
            <person name="Regsiter A."/>
            <person name="William W."/>
        </authorList>
    </citation>
    <scope>NUCLEOTIDE SEQUENCE</scope>
    <source>
        <strain evidence="1">TRIP AH-1</strain>
    </source>
</reference>
<protein>
    <submittedName>
        <fullName evidence="1">Uncharacterized protein</fullName>
    </submittedName>
</protein>
<dbReference type="AlphaFoldDB" id="A0A445N018"/>
<gene>
    <name evidence="1" type="ORF">PITCH_A420025</name>
</gene>
<proteinExistence type="predicted"/>
<organism evidence="1">
    <name type="scientific">uncultured Desulfobacterium sp</name>
    <dbReference type="NCBI Taxonomy" id="201089"/>
    <lineage>
        <taxon>Bacteria</taxon>
        <taxon>Pseudomonadati</taxon>
        <taxon>Thermodesulfobacteriota</taxon>
        <taxon>Desulfobacteria</taxon>
        <taxon>Desulfobacterales</taxon>
        <taxon>Desulfobacteriaceae</taxon>
        <taxon>Desulfobacterium</taxon>
        <taxon>environmental samples</taxon>
    </lineage>
</organism>
<sequence>MILKEDGPIAQFRLERTPDKREVVGSIPTRPTRLDGGVAQLGERLPCTQEVIGSIPFTSTREKLKAEDFPCVRFQL</sequence>
<name>A0A445N018_9BACT</name>